<proteinExistence type="predicted"/>
<dbReference type="EMBL" id="MU274931">
    <property type="protein sequence ID" value="KAI0085487.1"/>
    <property type="molecule type" value="Genomic_DNA"/>
</dbReference>
<name>A0ACB8TTZ7_9APHY</name>
<protein>
    <submittedName>
        <fullName evidence="1">Uncharacterized protein</fullName>
    </submittedName>
</protein>
<comment type="caution">
    <text evidence="1">The sequence shown here is derived from an EMBL/GenBank/DDBJ whole genome shotgun (WGS) entry which is preliminary data.</text>
</comment>
<evidence type="ECO:0000313" key="2">
    <source>
        <dbReference type="Proteomes" id="UP001055072"/>
    </source>
</evidence>
<dbReference type="Proteomes" id="UP001055072">
    <property type="component" value="Unassembled WGS sequence"/>
</dbReference>
<keyword evidence="2" id="KW-1185">Reference proteome</keyword>
<evidence type="ECO:0000313" key="1">
    <source>
        <dbReference type="EMBL" id="KAI0085487.1"/>
    </source>
</evidence>
<accession>A0ACB8TTZ7</accession>
<gene>
    <name evidence="1" type="ORF">BDY19DRAFT_909095</name>
</gene>
<sequence>MARDSESRLSLSNAYCLSESTSNDRGKEREAGCNTECATELRVDEEGMGVAAGFGLHTTVRRHESRTLARNSQEEESREFDMIVRIAELRAERGIVDCDQDEFSSGPSSSSCDELEDNLSGLPLDDAIEYGITTLRVIVQISEDDTWLTTKVLKEMVGISYSILETPVESYFFEKGAAARVSMRSPVLILSSTLISVNGQVFPQDQFFSEIAEWPASISDDDSWCLASRYVRNSAHRFAWLVPFRPVILSDEQAAWSEVGIMGGLVGRRENTLLYTVWLRRYAFQVAVCLLVPLGLVWDPVDVGVANFLVPAGENIMSATYLGTLAPEYEVFFVSPSLGNTDSVPAAALIHPLPAPAARRSEQLVPLMTLRLI</sequence>
<organism evidence="1 2">
    <name type="scientific">Irpex rosettiformis</name>
    <dbReference type="NCBI Taxonomy" id="378272"/>
    <lineage>
        <taxon>Eukaryota</taxon>
        <taxon>Fungi</taxon>
        <taxon>Dikarya</taxon>
        <taxon>Basidiomycota</taxon>
        <taxon>Agaricomycotina</taxon>
        <taxon>Agaricomycetes</taxon>
        <taxon>Polyporales</taxon>
        <taxon>Irpicaceae</taxon>
        <taxon>Irpex</taxon>
    </lineage>
</organism>
<reference evidence="1" key="1">
    <citation type="journal article" date="2021" name="Environ. Microbiol.">
        <title>Gene family expansions and transcriptome signatures uncover fungal adaptations to wood decay.</title>
        <authorList>
            <person name="Hage H."/>
            <person name="Miyauchi S."/>
            <person name="Viragh M."/>
            <person name="Drula E."/>
            <person name="Min B."/>
            <person name="Chaduli D."/>
            <person name="Navarro D."/>
            <person name="Favel A."/>
            <person name="Norest M."/>
            <person name="Lesage-Meessen L."/>
            <person name="Balint B."/>
            <person name="Merenyi Z."/>
            <person name="de Eugenio L."/>
            <person name="Morin E."/>
            <person name="Martinez A.T."/>
            <person name="Baldrian P."/>
            <person name="Stursova M."/>
            <person name="Martinez M.J."/>
            <person name="Novotny C."/>
            <person name="Magnuson J.K."/>
            <person name="Spatafora J.W."/>
            <person name="Maurice S."/>
            <person name="Pangilinan J."/>
            <person name="Andreopoulos W."/>
            <person name="LaButti K."/>
            <person name="Hundley H."/>
            <person name="Na H."/>
            <person name="Kuo A."/>
            <person name="Barry K."/>
            <person name="Lipzen A."/>
            <person name="Henrissat B."/>
            <person name="Riley R."/>
            <person name="Ahrendt S."/>
            <person name="Nagy L.G."/>
            <person name="Grigoriev I.V."/>
            <person name="Martin F."/>
            <person name="Rosso M.N."/>
        </authorList>
    </citation>
    <scope>NUCLEOTIDE SEQUENCE</scope>
    <source>
        <strain evidence="1">CBS 384.51</strain>
    </source>
</reference>